<feature type="non-terminal residue" evidence="2">
    <location>
        <position position="504"/>
    </location>
</feature>
<evidence type="ECO:0000256" key="1">
    <source>
        <dbReference type="SAM" id="MobiDB-lite"/>
    </source>
</evidence>
<proteinExistence type="predicted"/>
<feature type="region of interest" description="Disordered" evidence="1">
    <location>
        <begin position="106"/>
        <end position="132"/>
    </location>
</feature>
<dbReference type="EMBL" id="NHOQ01000387">
    <property type="protein sequence ID" value="PWA30428.1"/>
    <property type="molecule type" value="Genomic_DNA"/>
</dbReference>
<organism evidence="2 3">
    <name type="scientific">Gambusia affinis</name>
    <name type="common">Western mosquitofish</name>
    <name type="synonym">Heterandria affinis</name>
    <dbReference type="NCBI Taxonomy" id="33528"/>
    <lineage>
        <taxon>Eukaryota</taxon>
        <taxon>Metazoa</taxon>
        <taxon>Chordata</taxon>
        <taxon>Craniata</taxon>
        <taxon>Vertebrata</taxon>
        <taxon>Euteleostomi</taxon>
        <taxon>Actinopterygii</taxon>
        <taxon>Neopterygii</taxon>
        <taxon>Teleostei</taxon>
        <taxon>Neoteleostei</taxon>
        <taxon>Acanthomorphata</taxon>
        <taxon>Ovalentaria</taxon>
        <taxon>Atherinomorphae</taxon>
        <taxon>Cyprinodontiformes</taxon>
        <taxon>Poeciliidae</taxon>
        <taxon>Poeciliinae</taxon>
        <taxon>Gambusia</taxon>
    </lineage>
</organism>
<protein>
    <submittedName>
        <fullName evidence="2">Uncharacterized protein</fullName>
    </submittedName>
</protein>
<name>A0A315W368_GAMAF</name>
<sequence length="504" mass="56249">MRECSGAGFTFLLIAELTEKQGVALLGGDGLGNGLGNELGNGKTVKVLLAVGAAAPLDLLLSAVGFSRVLLMTSLFDSVFLLVVLEFQERSAEFWTVTNLKRGQRSAIQAGGKQDEGKRRTESTDDEEEEAWRPADVKRVAMATARSTRGILRLEFVFLTPSAPRHALNPAAALQWFLVQRPHRPGGEQNRVDRTIRRINSHVALHHQERSPERCLQVGDALSSSRAEETQYLSHLWPLQSSTSQKSCPGAALLDSRRSIFAAVDSLVGELSCKRKENGSQSEDSFMEVEQNIRWIVDSSIKVFSDLGTNLSGFDVLEQIGILDSLSVDDYNDPAFIRLWFSLKMTFLLPFVTDSFLFQLGNKNFSCSSFQELVKSFSEGLETSKTTERQQIYSNFIRVYLTRKDTAEPGCTENVAGNGEWLEKNIQSFLVLATLQDLKTMNRNFSGSDVLEKLSPQQRAELILDPNNRDNADLVRVIIKNMTMSGNEEQLKQFFQKFSILSKE</sequence>
<keyword evidence="3" id="KW-1185">Reference proteome</keyword>
<gene>
    <name evidence="2" type="ORF">CCH79_00020250</name>
</gene>
<comment type="caution">
    <text evidence="2">The sequence shown here is derived from an EMBL/GenBank/DDBJ whole genome shotgun (WGS) entry which is preliminary data.</text>
</comment>
<accession>A0A315W368</accession>
<evidence type="ECO:0000313" key="2">
    <source>
        <dbReference type="EMBL" id="PWA30428.1"/>
    </source>
</evidence>
<evidence type="ECO:0000313" key="3">
    <source>
        <dbReference type="Proteomes" id="UP000250572"/>
    </source>
</evidence>
<feature type="compositionally biased region" description="Basic and acidic residues" evidence="1">
    <location>
        <begin position="113"/>
        <end position="123"/>
    </location>
</feature>
<reference evidence="2 3" key="1">
    <citation type="journal article" date="2018" name="G3 (Bethesda)">
        <title>A High-Quality Reference Genome for the Invasive Mosquitofish Gambusia affinis Using a Chicago Library.</title>
        <authorList>
            <person name="Hoffberg S.L."/>
            <person name="Troendle N.J."/>
            <person name="Glenn T.C."/>
            <person name="Mahmud O."/>
            <person name="Louha S."/>
            <person name="Chalopin D."/>
            <person name="Bennetzen J.L."/>
            <person name="Mauricio R."/>
        </authorList>
    </citation>
    <scope>NUCLEOTIDE SEQUENCE [LARGE SCALE GENOMIC DNA]</scope>
    <source>
        <strain evidence="2">NE01/NJP1002.9</strain>
        <tissue evidence="2">Muscle</tissue>
    </source>
</reference>
<dbReference type="Proteomes" id="UP000250572">
    <property type="component" value="Unassembled WGS sequence"/>
</dbReference>
<dbReference type="AlphaFoldDB" id="A0A315W368"/>